<evidence type="ECO:0000256" key="4">
    <source>
        <dbReference type="ARBA" id="ARBA00023242"/>
    </source>
</evidence>
<feature type="compositionally biased region" description="Basic and acidic residues" evidence="5">
    <location>
        <begin position="649"/>
        <end position="659"/>
    </location>
</feature>
<feature type="compositionally biased region" description="Basic and acidic residues" evidence="5">
    <location>
        <begin position="122"/>
        <end position="136"/>
    </location>
</feature>
<keyword evidence="3" id="KW-0234">DNA repair</keyword>
<organism evidence="6 7">
    <name type="scientific">Trifolium subterraneum</name>
    <name type="common">Subterranean clover</name>
    <dbReference type="NCBI Taxonomy" id="3900"/>
    <lineage>
        <taxon>Eukaryota</taxon>
        <taxon>Viridiplantae</taxon>
        <taxon>Streptophyta</taxon>
        <taxon>Embryophyta</taxon>
        <taxon>Tracheophyta</taxon>
        <taxon>Spermatophyta</taxon>
        <taxon>Magnoliopsida</taxon>
        <taxon>eudicotyledons</taxon>
        <taxon>Gunneridae</taxon>
        <taxon>Pentapetalae</taxon>
        <taxon>rosids</taxon>
        <taxon>fabids</taxon>
        <taxon>Fabales</taxon>
        <taxon>Fabaceae</taxon>
        <taxon>Papilionoideae</taxon>
        <taxon>50 kb inversion clade</taxon>
        <taxon>NPAAA clade</taxon>
        <taxon>Hologalegina</taxon>
        <taxon>IRL clade</taxon>
        <taxon>Trifolieae</taxon>
        <taxon>Trifolium</taxon>
    </lineage>
</organism>
<dbReference type="Gene3D" id="2.30.30.140">
    <property type="match status" value="1"/>
</dbReference>
<dbReference type="InterPro" id="IPR039776">
    <property type="entry name" value="Pds5"/>
</dbReference>
<feature type="compositionally biased region" description="Basic and acidic residues" evidence="5">
    <location>
        <begin position="491"/>
        <end position="501"/>
    </location>
</feature>
<keyword evidence="4" id="KW-0539">Nucleus</keyword>
<dbReference type="PANTHER" id="PTHR12663:SF3">
    <property type="entry name" value="SISTER CHROMATID COHESION PROTEIN PDS5 HOMOLOG C"/>
    <property type="match status" value="1"/>
</dbReference>
<feature type="compositionally biased region" description="Basic and acidic residues" evidence="5">
    <location>
        <begin position="335"/>
        <end position="346"/>
    </location>
</feature>
<dbReference type="CDD" id="cd20404">
    <property type="entry name" value="Tudor_Agenet_AtEML-like"/>
    <property type="match status" value="1"/>
</dbReference>
<dbReference type="AlphaFoldDB" id="A0A2Z6M6R1"/>
<dbReference type="GO" id="GO:0006281">
    <property type="term" value="P:DNA repair"/>
    <property type="evidence" value="ECO:0007669"/>
    <property type="project" value="UniProtKB-KW"/>
</dbReference>
<accession>A0A2Z6M6R1</accession>
<evidence type="ECO:0000256" key="5">
    <source>
        <dbReference type="SAM" id="MobiDB-lite"/>
    </source>
</evidence>
<feature type="compositionally biased region" description="Basic and acidic residues" evidence="5">
    <location>
        <begin position="595"/>
        <end position="608"/>
    </location>
</feature>
<keyword evidence="7" id="KW-1185">Reference proteome</keyword>
<comment type="subcellular location">
    <subcellularLocation>
        <location evidence="1">Nucleus</location>
    </subcellularLocation>
</comment>
<dbReference type="PANTHER" id="PTHR12663">
    <property type="entry name" value="ANDROGEN INDUCED INHIBITOR OF PROLIFERATION AS3 / PDS5-RELATED"/>
    <property type="match status" value="1"/>
</dbReference>
<name>A0A2Z6M6R1_TRISU</name>
<feature type="compositionally biased region" description="Basic and acidic residues" evidence="5">
    <location>
        <begin position="569"/>
        <end position="581"/>
    </location>
</feature>
<feature type="compositionally biased region" description="Basic and acidic residues" evidence="5">
    <location>
        <begin position="315"/>
        <end position="325"/>
    </location>
</feature>
<reference evidence="7" key="1">
    <citation type="journal article" date="2017" name="Front. Plant Sci.">
        <title>Climate Clever Clovers: New Paradigm to Reduce the Environmental Footprint of Ruminants by Breeding Low Methanogenic Forages Utilizing Haplotype Variation.</title>
        <authorList>
            <person name="Kaur P."/>
            <person name="Appels R."/>
            <person name="Bayer P.E."/>
            <person name="Keeble-Gagnere G."/>
            <person name="Wang J."/>
            <person name="Hirakawa H."/>
            <person name="Shirasawa K."/>
            <person name="Vercoe P."/>
            <person name="Stefanova K."/>
            <person name="Durmic Z."/>
            <person name="Nichols P."/>
            <person name="Revell C."/>
            <person name="Isobe S.N."/>
            <person name="Edwards D."/>
            <person name="Erskine W."/>
        </authorList>
    </citation>
    <scope>NUCLEOTIDE SEQUENCE [LARGE SCALE GENOMIC DNA]</scope>
    <source>
        <strain evidence="7">cv. Daliak</strain>
    </source>
</reference>
<dbReference type="GO" id="GO:0007064">
    <property type="term" value="P:mitotic sister chromatid cohesion"/>
    <property type="evidence" value="ECO:0007669"/>
    <property type="project" value="InterPro"/>
</dbReference>
<protein>
    <submittedName>
        <fullName evidence="6">Uncharacterized protein</fullName>
    </submittedName>
</protein>
<proteinExistence type="predicted"/>
<feature type="compositionally biased region" description="Basic residues" evidence="5">
    <location>
        <begin position="99"/>
        <end position="116"/>
    </location>
</feature>
<feature type="region of interest" description="Disordered" evidence="5">
    <location>
        <begin position="1"/>
        <end position="346"/>
    </location>
</feature>
<feature type="compositionally biased region" description="Basic and acidic residues" evidence="5">
    <location>
        <begin position="527"/>
        <end position="553"/>
    </location>
</feature>
<keyword evidence="2" id="KW-0227">DNA damage</keyword>
<gene>
    <name evidence="6" type="ORF">TSUD_07720</name>
</gene>
<feature type="compositionally biased region" description="Basic and acidic residues" evidence="5">
    <location>
        <begin position="253"/>
        <end position="267"/>
    </location>
</feature>
<feature type="compositionally biased region" description="Basic and acidic residues" evidence="5">
    <location>
        <begin position="288"/>
        <end position="304"/>
    </location>
</feature>
<sequence length="682" mass="73587">VHDCKSAEEPVEESAQVDSEITKEATPPQEDNAAGDRSPKSVMSNGIAQAGEDDALVDSTSLKKQDGTDSPVLSKVNEEPDDLDTEKVAIKEQKLERSTKRKGKKASSSKSKKPSKKSNVVSEKEAEKTVDSKSPNKEVPSSLNEDDDVVEATGTSDNNKEIKPKISSPKAGDIESDAVVSPSPSESNHDENRSKKRARTKKKDSSVKEVAAEDISKKVSERTSDSEVKPARSSTKKGPSRSSDVKITTAVDAVKKGSGKTEERTKGDGGSTSRKLEDKKKKGQVKGSSEKGLAKSSSKDEDKVTVSSLKSAAKATKDEHSEETPKTNLKRKRTPGKEKGSDIKKNDQSLVGKRVKVWWPEDNEVRDWDCCMLLGIPIAFSVPSMVSGTGPFFHVDTNLSVRVHTMQSECADPFHLFYKGVVDSFDSSSKKHKVSYDDGDEEILNFDEEKWEIVEDDDDDDQDVKEGSHRASPEPSADMPLKKKGKANTGESKKEGKKDSSKSSGGASSSKSKVPPAKSSQKSKTVAKSDSEVGKKSKDSAQKTGGKSEDRSVKSGGKSIDSVQKSNSKKTDGSKVKKSKDDDEVVDTPKPSAKSKQESAKSKQESLKTGKSKQGTSKIASSSKTKSNKSKVKFNLLLEEDSENENSDDSTKAVEEVKVKSKTPSSSKAGSEVKSGKKRARN</sequence>
<feature type="compositionally biased region" description="Acidic residues" evidence="5">
    <location>
        <begin position="638"/>
        <end position="648"/>
    </location>
</feature>
<feature type="region of interest" description="Disordered" evidence="5">
    <location>
        <begin position="448"/>
        <end position="682"/>
    </location>
</feature>
<dbReference type="OrthoDB" id="200660at2759"/>
<dbReference type="GO" id="GO:0000785">
    <property type="term" value="C:chromatin"/>
    <property type="evidence" value="ECO:0007669"/>
    <property type="project" value="TreeGrafter"/>
</dbReference>
<evidence type="ECO:0000313" key="7">
    <source>
        <dbReference type="Proteomes" id="UP000242715"/>
    </source>
</evidence>
<feature type="compositionally biased region" description="Basic and acidic residues" evidence="5">
    <location>
        <begin position="85"/>
        <end position="98"/>
    </location>
</feature>
<evidence type="ECO:0000313" key="6">
    <source>
        <dbReference type="EMBL" id="GAU17709.1"/>
    </source>
</evidence>
<dbReference type="EMBL" id="DF973175">
    <property type="protein sequence ID" value="GAU17709.1"/>
    <property type="molecule type" value="Genomic_DNA"/>
</dbReference>
<feature type="compositionally biased region" description="Acidic residues" evidence="5">
    <location>
        <begin position="454"/>
        <end position="463"/>
    </location>
</feature>
<evidence type="ECO:0000256" key="2">
    <source>
        <dbReference type="ARBA" id="ARBA00022763"/>
    </source>
</evidence>
<evidence type="ECO:0000256" key="1">
    <source>
        <dbReference type="ARBA" id="ARBA00004123"/>
    </source>
</evidence>
<feature type="non-terminal residue" evidence="6">
    <location>
        <position position="1"/>
    </location>
</feature>
<feature type="compositionally biased region" description="Low complexity" evidence="5">
    <location>
        <begin position="502"/>
        <end position="524"/>
    </location>
</feature>
<feature type="compositionally biased region" description="Basic and acidic residues" evidence="5">
    <location>
        <begin position="203"/>
        <end position="230"/>
    </location>
</feature>
<dbReference type="GO" id="GO:0005634">
    <property type="term" value="C:nucleus"/>
    <property type="evidence" value="ECO:0007669"/>
    <property type="project" value="UniProtKB-SubCell"/>
</dbReference>
<evidence type="ECO:0000256" key="3">
    <source>
        <dbReference type="ARBA" id="ARBA00023204"/>
    </source>
</evidence>
<dbReference type="Proteomes" id="UP000242715">
    <property type="component" value="Unassembled WGS sequence"/>
</dbReference>